<geneLocation type="plasmid" evidence="6 7">
    <name>pSMR1-1</name>
</geneLocation>
<evidence type="ECO:0000256" key="4">
    <source>
        <dbReference type="ARBA" id="ARBA00025742"/>
    </source>
</evidence>
<evidence type="ECO:0000313" key="7">
    <source>
        <dbReference type="Proteomes" id="UP000199754"/>
    </source>
</evidence>
<dbReference type="SUPFAM" id="SSF56300">
    <property type="entry name" value="Metallo-dependent phosphatases"/>
    <property type="match status" value="1"/>
</dbReference>
<dbReference type="OrthoDB" id="651281at2"/>
<dbReference type="EMBL" id="CP022416">
    <property type="protein sequence ID" value="ASM74538.1"/>
    <property type="molecule type" value="Genomic_DNA"/>
</dbReference>
<dbReference type="Gene3D" id="3.60.21.10">
    <property type="match status" value="1"/>
</dbReference>
<keyword evidence="7" id="KW-1185">Reference proteome</keyword>
<dbReference type="InterPro" id="IPR004843">
    <property type="entry name" value="Calcineurin-like_PHP"/>
</dbReference>
<keyword evidence="1" id="KW-0479">Metal-binding</keyword>
<comment type="similarity">
    <text evidence="4">Belongs to the cyclic nucleotide phosphodiesterase class-III family.</text>
</comment>
<dbReference type="Pfam" id="PF00149">
    <property type="entry name" value="Metallophos"/>
    <property type="match status" value="1"/>
</dbReference>
<dbReference type="GO" id="GO:0046872">
    <property type="term" value="F:metal ion binding"/>
    <property type="evidence" value="ECO:0007669"/>
    <property type="project" value="UniProtKB-KW"/>
</dbReference>
<dbReference type="Proteomes" id="UP000199754">
    <property type="component" value="Plasmid pSMR1-1"/>
</dbReference>
<evidence type="ECO:0000259" key="5">
    <source>
        <dbReference type="Pfam" id="PF00149"/>
    </source>
</evidence>
<reference evidence="6 7" key="1">
    <citation type="submission" date="2017-07" db="EMBL/GenBank/DDBJ databases">
        <title>Genome Sequence of Sulfitobacter pseudonitzschiae Strain SMR1 Isolated from a culture of the Diatom Skeletonema marinoi.</title>
        <authorList>
            <person name="Topel M."/>
            <person name="Pinder M.I.M."/>
            <person name="Johansson O.N."/>
            <person name="Kourtchenko O."/>
            <person name="Godhe A."/>
            <person name="Clarke A.K."/>
        </authorList>
    </citation>
    <scope>NUCLEOTIDE SEQUENCE [LARGE SCALE GENOMIC DNA]</scope>
    <source>
        <strain evidence="6 7">SMR1</strain>
        <plasmid evidence="6 7">pSMR1-1</plasmid>
    </source>
</reference>
<accession>A0A221K6B4</accession>
<dbReference type="InterPro" id="IPR029052">
    <property type="entry name" value="Metallo-depent_PP-like"/>
</dbReference>
<proteinExistence type="inferred from homology"/>
<sequence>MTRFIHLTDLHVSHPDAGDPSANVPQNAPMLEQVVGLINAMERQPDFVVASGDLTNMGDPDSYAMLKDILKPLAPPLVMALGNHDKREGFHKVFEGTSSDAPFFNDQVLGGLHVITLDTLVPGHVAGTLCDAQFDYLAAALSRHADLPKLIVMHHPPRVDADGLPWGSIDMDSTNRLADLLRGQHIAGILSGHIHINQVNHWNGIPLVVSMGLNSSVDLLETNDLRLVEGRGFGVCDWRATGLSVSFVPLTPTPRELGVIDRARLLAFT</sequence>
<keyword evidence="6" id="KW-0614">Plasmid</keyword>
<keyword evidence="3" id="KW-0408">Iron</keyword>
<dbReference type="GO" id="GO:0004115">
    <property type="term" value="F:3',5'-cyclic-AMP phosphodiesterase activity"/>
    <property type="evidence" value="ECO:0007669"/>
    <property type="project" value="UniProtKB-EC"/>
</dbReference>
<evidence type="ECO:0000313" key="6">
    <source>
        <dbReference type="EMBL" id="ASM74538.1"/>
    </source>
</evidence>
<keyword evidence="2 6" id="KW-0378">Hydrolase</keyword>
<evidence type="ECO:0000256" key="2">
    <source>
        <dbReference type="ARBA" id="ARBA00022801"/>
    </source>
</evidence>
<gene>
    <name evidence="6" type="primary">cpdA</name>
    <name evidence="6" type="ORF">SULPSESMR1_04842</name>
</gene>
<dbReference type="EC" id="3.1.4.53" evidence="6"/>
<dbReference type="STRING" id="1402135.SAMN05444149_10671"/>
<evidence type="ECO:0000256" key="1">
    <source>
        <dbReference type="ARBA" id="ARBA00022723"/>
    </source>
</evidence>
<dbReference type="PANTHER" id="PTHR42988">
    <property type="entry name" value="PHOSPHOHYDROLASE"/>
    <property type="match status" value="1"/>
</dbReference>
<name>A0A221K6B4_9RHOB</name>
<organism evidence="6 7">
    <name type="scientific">Pseudosulfitobacter pseudonitzschiae</name>
    <dbReference type="NCBI Taxonomy" id="1402135"/>
    <lineage>
        <taxon>Bacteria</taxon>
        <taxon>Pseudomonadati</taxon>
        <taxon>Pseudomonadota</taxon>
        <taxon>Alphaproteobacteria</taxon>
        <taxon>Rhodobacterales</taxon>
        <taxon>Roseobacteraceae</taxon>
        <taxon>Pseudosulfitobacter</taxon>
    </lineage>
</organism>
<dbReference type="RefSeq" id="WP_089422578.1">
    <property type="nucleotide sequence ID" value="NZ_CP022416.1"/>
</dbReference>
<dbReference type="KEGG" id="spse:SULPSESMR1_04842"/>
<dbReference type="PANTHER" id="PTHR42988:SF2">
    <property type="entry name" value="CYCLIC NUCLEOTIDE PHOSPHODIESTERASE CBUA0032-RELATED"/>
    <property type="match status" value="1"/>
</dbReference>
<dbReference type="InterPro" id="IPR050884">
    <property type="entry name" value="CNP_phosphodiesterase-III"/>
</dbReference>
<dbReference type="AlphaFoldDB" id="A0A221K6B4"/>
<feature type="domain" description="Calcineurin-like phosphoesterase" evidence="5">
    <location>
        <begin position="3"/>
        <end position="196"/>
    </location>
</feature>
<evidence type="ECO:0000256" key="3">
    <source>
        <dbReference type="ARBA" id="ARBA00023004"/>
    </source>
</evidence>
<protein>
    <submittedName>
        <fullName evidence="6">3',5'-cyclic adenosine monophosphate phosphodiesterase CpdA</fullName>
        <ecNumber evidence="6">3.1.4.53</ecNumber>
    </submittedName>
</protein>